<dbReference type="SUPFAM" id="SSF56322">
    <property type="entry name" value="ADC synthase"/>
    <property type="match status" value="1"/>
</dbReference>
<sequence>MLLYEPLFYYEAIRRKFKNSYLAEDKMQTIVGIDCEYIDADDTDLDGLRGYFDTNRNKNIAPFGGLFGVFAYEGVRYFEEIGEQKPPLYEFPRFIYADAKAYLHFDKMSKIYTFYGDTARYYDFLLALKPVDTPKKQSKFKIKTDLEAEKKHFESIVGIAKEYLKSGDIFQVVLGKQLHILTDMDSFEFYKKLSVANPSPYMFHFPTPYGDVVGSSPELVFEMRNSQIFVAPIAGTRPRGVDANDDERLKNELINDEKELAEHKMLIDLARNDIGRVSNAKSVVVKNPMHIQYYESVMHIASEVYGVKKQELDAFDVIRSVFPAGTLSGTPKIRAMQIISELETGARNIYGGGIGFLHFNGDVQMAILIRSAIFVPRADGNSDVFVGAGAGIVYDSQSEREYAEICHKRASVVNVFKNNASEIVDQDKF</sequence>
<accession>A7H070</accession>
<dbReference type="STRING" id="360105.CCV52592_1683"/>
<dbReference type="InterPro" id="IPR019999">
    <property type="entry name" value="Anth_synth_I-like"/>
</dbReference>
<dbReference type="PRINTS" id="PR00095">
    <property type="entry name" value="ANTSNTHASEI"/>
</dbReference>
<organism evidence="2 3">
    <name type="scientific">Campylobacter curvus (strain 525.92)</name>
    <dbReference type="NCBI Taxonomy" id="360105"/>
    <lineage>
        <taxon>Bacteria</taxon>
        <taxon>Pseudomonadati</taxon>
        <taxon>Campylobacterota</taxon>
        <taxon>Epsilonproteobacteria</taxon>
        <taxon>Campylobacterales</taxon>
        <taxon>Campylobacteraceae</taxon>
        <taxon>Campylobacter</taxon>
    </lineage>
</organism>
<evidence type="ECO:0000313" key="2">
    <source>
        <dbReference type="EMBL" id="EAU01076.1"/>
    </source>
</evidence>
<proteinExistence type="predicted"/>
<keyword evidence="3" id="KW-1185">Reference proteome</keyword>
<evidence type="ECO:0000313" key="3">
    <source>
        <dbReference type="Proteomes" id="UP000006380"/>
    </source>
</evidence>
<reference evidence="2" key="1">
    <citation type="submission" date="2016-07" db="EMBL/GenBank/DDBJ databases">
        <title>Comparative genomics of the Campylobacter concisus group.</title>
        <authorList>
            <person name="Miller W.G."/>
            <person name="Yee E."/>
            <person name="Chapman M.H."/>
            <person name="Huynh S."/>
            <person name="Bono J.L."/>
            <person name="On S.L.W."/>
            <person name="StLeger J."/>
            <person name="Foster G."/>
            <person name="Parker C.T."/>
        </authorList>
    </citation>
    <scope>NUCLEOTIDE SEQUENCE</scope>
    <source>
        <strain evidence="2">525.92</strain>
    </source>
</reference>
<dbReference type="InterPro" id="IPR015890">
    <property type="entry name" value="Chorismate_C"/>
</dbReference>
<evidence type="ECO:0000259" key="1">
    <source>
        <dbReference type="Pfam" id="PF00425"/>
    </source>
</evidence>
<dbReference type="Proteomes" id="UP000006380">
    <property type="component" value="Chromosome"/>
</dbReference>
<dbReference type="EMBL" id="CP000767">
    <property type="protein sequence ID" value="EAU01076.1"/>
    <property type="molecule type" value="Genomic_DNA"/>
</dbReference>
<dbReference type="RefSeq" id="WP_011992661.1">
    <property type="nucleotide sequence ID" value="NC_009715.2"/>
</dbReference>
<name>A7H070_CAMC5</name>
<dbReference type="HOGENOM" id="CLU_006493_9_2_7"/>
<protein>
    <submittedName>
        <fullName evidence="2">Anthranilate synthase component I</fullName>
        <ecNumber evidence="2">4.1.3.27</ecNumber>
    </submittedName>
</protein>
<dbReference type="EC" id="4.1.3.27" evidence="2"/>
<dbReference type="OrthoDB" id="9803598at2"/>
<dbReference type="InterPro" id="IPR005801">
    <property type="entry name" value="ADC_synthase"/>
</dbReference>
<gene>
    <name evidence="2" type="primary">trpE</name>
    <name evidence="2" type="ORF">CCV52592_1683</name>
</gene>
<dbReference type="GO" id="GO:0004049">
    <property type="term" value="F:anthranilate synthase activity"/>
    <property type="evidence" value="ECO:0007669"/>
    <property type="project" value="UniProtKB-EC"/>
</dbReference>
<dbReference type="Pfam" id="PF00425">
    <property type="entry name" value="Chorismate_bind"/>
    <property type="match status" value="1"/>
</dbReference>
<dbReference type="PANTHER" id="PTHR11236">
    <property type="entry name" value="AMINOBENZOATE/ANTHRANILATE SYNTHASE"/>
    <property type="match status" value="1"/>
</dbReference>
<dbReference type="AlphaFoldDB" id="A7H070"/>
<dbReference type="Gene3D" id="3.60.120.10">
    <property type="entry name" value="Anthranilate synthase"/>
    <property type="match status" value="1"/>
</dbReference>
<keyword evidence="2" id="KW-0456">Lyase</keyword>
<dbReference type="GO" id="GO:0000162">
    <property type="term" value="P:L-tryptophan biosynthetic process"/>
    <property type="evidence" value="ECO:0007669"/>
    <property type="project" value="TreeGrafter"/>
</dbReference>
<feature type="domain" description="Chorismate-utilising enzyme C-terminal" evidence="1">
    <location>
        <begin position="150"/>
        <end position="408"/>
    </location>
</feature>
<dbReference type="KEGG" id="ccv:CCV52592_1683"/>
<dbReference type="PANTHER" id="PTHR11236:SF9">
    <property type="entry name" value="ANTHRANILATE SYNTHASE COMPONENT 1"/>
    <property type="match status" value="1"/>
</dbReference>